<evidence type="ECO:0000313" key="9">
    <source>
        <dbReference type="Proteomes" id="UP001056730"/>
    </source>
</evidence>
<feature type="domain" description="Glucosyltransferase 3-like C-terminal" evidence="7">
    <location>
        <begin position="173"/>
        <end position="328"/>
    </location>
</feature>
<dbReference type="EC" id="2.4.1.-" evidence="5"/>
<reference evidence="8" key="1">
    <citation type="journal article" date="2022" name="Front. Microbiol.">
        <title>Feed Insects as a Reservoir of Granadaene-Producing Lactococci.</title>
        <authorList>
            <person name="Neuzil-Bunesova V."/>
            <person name="Ramirez Garcia A."/>
            <person name="Modrackova N."/>
            <person name="Makovska M."/>
            <person name="Sabolova M."/>
            <person name="Sproer C."/>
            <person name="Bunk B."/>
            <person name="Blom J."/>
            <person name="Schwab C."/>
        </authorList>
    </citation>
    <scope>NUCLEOTIDE SEQUENCE</scope>
    <source>
        <strain evidence="8">I4/6O</strain>
    </source>
</reference>
<comment type="domain">
    <text evidence="5">Dimerizes via the C-terminus; dimerization is required for tetramer formation. Binds protein substrate via an exposed loop in the N-terminus.</text>
</comment>
<dbReference type="Proteomes" id="UP001056730">
    <property type="component" value="Chromosome"/>
</dbReference>
<name>A0A9Q9D7S9_9LACT</name>
<feature type="domain" description="Glucosyltransferase 3-like N-terminal" evidence="6">
    <location>
        <begin position="3"/>
        <end position="153"/>
    </location>
</feature>
<comment type="function">
    <text evidence="5">Required for polymorphic O-glycosylation of the serine-rich repeat protein in this bacteria. Catalyzes the second step in glycosylation by transferring a sugar from a UDP-activated sugar to the terminal GlcNAc moiety of the 3-O-(N-acetyl-alpha-D-glucosaminyl)-L-seryl-[protein] resulting from the first glycosylation step.</text>
</comment>
<organism evidence="8 9">
    <name type="scientific">Lactococcus formosensis</name>
    <dbReference type="NCBI Taxonomy" id="1281486"/>
    <lineage>
        <taxon>Bacteria</taxon>
        <taxon>Bacillati</taxon>
        <taxon>Bacillota</taxon>
        <taxon>Bacilli</taxon>
        <taxon>Lactobacillales</taxon>
        <taxon>Streptococcaceae</taxon>
        <taxon>Lactococcus</taxon>
    </lineage>
</organism>
<comment type="pathway">
    <text evidence="1 5">Protein modification; protein glycosylation.</text>
</comment>
<dbReference type="AlphaFoldDB" id="A0A9Q9D7S9"/>
<dbReference type="PIRSF" id="PIRSF007023">
    <property type="entry name" value="UDP-Galf_transf"/>
    <property type="match status" value="1"/>
</dbReference>
<dbReference type="EMBL" id="CP086395">
    <property type="protein sequence ID" value="USJ21251.1"/>
    <property type="molecule type" value="Genomic_DNA"/>
</dbReference>
<dbReference type="InterPro" id="IPR058591">
    <property type="entry name" value="Gtf3_N"/>
</dbReference>
<gene>
    <name evidence="5" type="primary">gtf3</name>
    <name evidence="8" type="ORF">LMK00_04415</name>
</gene>
<dbReference type="GO" id="GO:0000166">
    <property type="term" value="F:nucleotide binding"/>
    <property type="evidence" value="ECO:0007669"/>
    <property type="project" value="UniProtKB-KW"/>
</dbReference>
<dbReference type="InterPro" id="IPR043676">
    <property type="entry name" value="Gtf3"/>
</dbReference>
<evidence type="ECO:0000256" key="5">
    <source>
        <dbReference type="HAMAP-Rule" id="MF_00841"/>
    </source>
</evidence>
<evidence type="ECO:0000256" key="4">
    <source>
        <dbReference type="ARBA" id="ARBA00022741"/>
    </source>
</evidence>
<dbReference type="Gene3D" id="3.40.50.2000">
    <property type="entry name" value="Glycogen Phosphorylase B"/>
    <property type="match status" value="2"/>
</dbReference>
<dbReference type="Pfam" id="PF26337">
    <property type="entry name" value="Gtf3_C"/>
    <property type="match status" value="1"/>
</dbReference>
<keyword evidence="4 5" id="KW-0547">Nucleotide-binding</keyword>
<dbReference type="KEGG" id="lfo:LMK00_04415"/>
<protein>
    <recommendedName>
        <fullName evidence="5">Glucosyltransferase 3</fullName>
        <ecNumber evidence="5">2.4.1.-</ecNumber>
    </recommendedName>
</protein>
<accession>A0A9Q9D7S9</accession>
<evidence type="ECO:0000259" key="6">
    <source>
        <dbReference type="Pfam" id="PF26334"/>
    </source>
</evidence>
<evidence type="ECO:0000313" key="8">
    <source>
        <dbReference type="EMBL" id="USJ21251.1"/>
    </source>
</evidence>
<dbReference type="InterPro" id="IPR058592">
    <property type="entry name" value="Gtf3_C"/>
</dbReference>
<dbReference type="HAMAP" id="MF_00841">
    <property type="entry name" value="Gtf3"/>
    <property type="match status" value="1"/>
</dbReference>
<evidence type="ECO:0000256" key="2">
    <source>
        <dbReference type="ARBA" id="ARBA00022676"/>
    </source>
</evidence>
<dbReference type="RefSeq" id="WP_233128984.1">
    <property type="nucleotide sequence ID" value="NZ_CP086395.1"/>
</dbReference>
<keyword evidence="2 5" id="KW-0328">Glycosyltransferase</keyword>
<dbReference type="SUPFAM" id="SSF53756">
    <property type="entry name" value="UDP-Glycosyltransferase/glycogen phosphorylase"/>
    <property type="match status" value="1"/>
</dbReference>
<feature type="binding site" evidence="5">
    <location>
        <position position="17"/>
    </location>
    <ligand>
        <name>UDP</name>
        <dbReference type="ChEBI" id="CHEBI:58223"/>
    </ligand>
</feature>
<feature type="binding site" evidence="5">
    <location>
        <position position="181"/>
    </location>
    <ligand>
        <name>UDP</name>
        <dbReference type="ChEBI" id="CHEBI:58223"/>
    </ligand>
</feature>
<feature type="binding site" evidence="5">
    <location>
        <begin position="250"/>
        <end position="255"/>
    </location>
    <ligand>
        <name>UDP</name>
        <dbReference type="ChEBI" id="CHEBI:58223"/>
    </ligand>
</feature>
<comment type="subunit">
    <text evidence="5">Homotetramer; a dimer of dimers.</text>
</comment>
<keyword evidence="3 5" id="KW-0808">Transferase</keyword>
<sequence>MLKKYITNLYGQSESSTAMLAQNTVTKIAENDGYSEIRIQAYPVQESDTEVEKEKRIEGILSGIPKESLLIVQLPTWNGIAFDEVFLKKAREKTNHLVIFIHDFVPLMFVNNEYLFERYLLAYNFADLVIVPSKKMEEILRGRGLNTVTIIQSIWDHIVSLQLDHYPQFYRKIKFIGNSSRFPFVGNWKSDLELEVFSQGNIKADGFLTLRGWLPDDQLLRELNRGGFGLVWSENIENQYEREYSEMNVSHKFSTYLAAGLPIIVNKGLAKEEFVRKYGLGLVVENLEEAVNHVKTMTPREYQAYITNVRKVSYLIKEGYFTKQLLLDIQKELFL</sequence>
<evidence type="ECO:0000256" key="3">
    <source>
        <dbReference type="ARBA" id="ARBA00022679"/>
    </source>
</evidence>
<evidence type="ECO:0000256" key="1">
    <source>
        <dbReference type="ARBA" id="ARBA00004922"/>
    </source>
</evidence>
<comment type="similarity">
    <text evidence="5">Belongs to the Gtf3 glucosyltransferase family.</text>
</comment>
<evidence type="ECO:0000259" key="7">
    <source>
        <dbReference type="Pfam" id="PF26337"/>
    </source>
</evidence>
<dbReference type="GO" id="GO:0035251">
    <property type="term" value="F:UDP-glucosyltransferase activity"/>
    <property type="evidence" value="ECO:0007669"/>
    <property type="project" value="InterPro"/>
</dbReference>
<proteinExistence type="inferred from homology"/>
<dbReference type="Pfam" id="PF26334">
    <property type="entry name" value="Gtf3_N"/>
    <property type="match status" value="1"/>
</dbReference>